<proteinExistence type="predicted"/>
<evidence type="ECO:0000313" key="2">
    <source>
        <dbReference type="EMBL" id="GII23774.1"/>
    </source>
</evidence>
<accession>A0A8J3TFG5</accession>
<keyword evidence="3" id="KW-1185">Reference proteome</keyword>
<sequence>MTQHQVPPYERGDEHPLPPYDDEKGAGGAIQENPISRSSNVAGEGGYHDDAVDESGVPPTDMDAETPLGVGESMTRRGEEVGADQESGRTDEGTKGASERPYGTSDERDSSGVNAQGPIDEESPNLQRGDQGG</sequence>
<feature type="compositionally biased region" description="Polar residues" evidence="1">
    <location>
        <begin position="124"/>
        <end position="133"/>
    </location>
</feature>
<dbReference type="RefSeq" id="WP_168114216.1">
    <property type="nucleotide sequence ID" value="NZ_BOON01000031.1"/>
</dbReference>
<dbReference type="AlphaFoldDB" id="A0A8J3TFG5"/>
<evidence type="ECO:0000313" key="3">
    <source>
        <dbReference type="Proteomes" id="UP000599074"/>
    </source>
</evidence>
<organism evidence="2 3">
    <name type="scientific">Planosporangium mesophilum</name>
    <dbReference type="NCBI Taxonomy" id="689768"/>
    <lineage>
        <taxon>Bacteria</taxon>
        <taxon>Bacillati</taxon>
        <taxon>Actinomycetota</taxon>
        <taxon>Actinomycetes</taxon>
        <taxon>Micromonosporales</taxon>
        <taxon>Micromonosporaceae</taxon>
        <taxon>Planosporangium</taxon>
    </lineage>
</organism>
<feature type="compositionally biased region" description="Basic and acidic residues" evidence="1">
    <location>
        <begin position="74"/>
        <end position="98"/>
    </location>
</feature>
<gene>
    <name evidence="2" type="ORF">Pme01_33710</name>
</gene>
<dbReference type="EMBL" id="BOON01000031">
    <property type="protein sequence ID" value="GII23774.1"/>
    <property type="molecule type" value="Genomic_DNA"/>
</dbReference>
<feature type="region of interest" description="Disordered" evidence="1">
    <location>
        <begin position="1"/>
        <end position="133"/>
    </location>
</feature>
<protein>
    <submittedName>
        <fullName evidence="2">Uncharacterized protein</fullName>
    </submittedName>
</protein>
<feature type="compositionally biased region" description="Basic and acidic residues" evidence="1">
    <location>
        <begin position="10"/>
        <end position="25"/>
    </location>
</feature>
<dbReference type="Proteomes" id="UP000599074">
    <property type="component" value="Unassembled WGS sequence"/>
</dbReference>
<evidence type="ECO:0000256" key="1">
    <source>
        <dbReference type="SAM" id="MobiDB-lite"/>
    </source>
</evidence>
<name>A0A8J3TFG5_9ACTN</name>
<reference evidence="2" key="1">
    <citation type="submission" date="2021-01" db="EMBL/GenBank/DDBJ databases">
        <title>Whole genome shotgun sequence of Planosporangium mesophilum NBRC 109066.</title>
        <authorList>
            <person name="Komaki H."/>
            <person name="Tamura T."/>
        </authorList>
    </citation>
    <scope>NUCLEOTIDE SEQUENCE</scope>
    <source>
        <strain evidence="2">NBRC 109066</strain>
    </source>
</reference>
<comment type="caution">
    <text evidence="2">The sequence shown here is derived from an EMBL/GenBank/DDBJ whole genome shotgun (WGS) entry which is preliminary data.</text>
</comment>